<comment type="caution">
    <text evidence="1">The sequence shown here is derived from an EMBL/GenBank/DDBJ whole genome shotgun (WGS) entry which is preliminary data.</text>
</comment>
<keyword evidence="2" id="KW-1185">Reference proteome</keyword>
<sequence length="702" mass="77478">MYSAFFQRSTSPEHIDPRALEVLIDQAVPRYSLFGRTPIVAIGKDVPHEEFRHEHAGLGYRQRLAGPGPQATNTALLQQHGVDPFVLTPEQKMAILPPFIDMFAVISHCQTLPEQSAEVASAFVNECLAQVTQFGDTQAFYDAREHVPSAPTGSTSKHSVKIHEYAGTAVIANLGENRYAIVLINVDRGEIKYDPLPAQDWCQLQLAADAANQCRMCAYVSCIRTKYPAGFALRRCVLRDCATWSWALTCASVCAHGQRICSMTGREGHVETSSGTGKALRDPKGHIAHTEADLMSEGTARKRHPGGTLSCEVIGLVDKSLTRDELQVLEQLAARNVALNHAREAAAATGDALQVVNAVRQQRGERILSASDLPRLATLNSVLVQVAQDPFGPLPTAYATYVATVSSEDVTTVNGDERGRFDLYERQLGFPDSATLLRRLQDAAAHFPAFRPRLHVLERAVMARMDIPGPAYLYYAGCSVSGTPESRASNDFQQGLSFYKQLVRFWGVESVKVYRINLGQVVVNPYEYRANRELQNEEHTLISMRFPLCLNSAPGGFNHEFSVDRFPAKPLPRLTRDPVPPAMIQALQRHFRGMYSIFAEKTRGRGIDPAALDAQIEMATPRFTVQGQVPIVAVTKDITQEAFEHRHAELSYRERLAGPGPHLANAALLHQHGIADPYGATTEEKMEVLPPIADLFSFFGHH</sequence>
<dbReference type="InParanoid" id="K1WHQ7"/>
<reference evidence="1 2" key="1">
    <citation type="journal article" date="2012" name="Eukaryot. Cell">
        <title>Genome sequence of the Trichosporon asahii environmental strain CBS 8904.</title>
        <authorList>
            <person name="Yang R.Y."/>
            <person name="Li H.T."/>
            <person name="Zhu H."/>
            <person name="Zhou G.P."/>
            <person name="Wang M."/>
            <person name="Wang L."/>
        </authorList>
    </citation>
    <scope>NUCLEOTIDE SEQUENCE [LARGE SCALE GENOMIC DNA]</scope>
    <source>
        <strain evidence="1 2">CBS 8904</strain>
    </source>
</reference>
<dbReference type="EMBL" id="AMBO01000328">
    <property type="protein sequence ID" value="EKD00994.1"/>
    <property type="molecule type" value="Genomic_DNA"/>
</dbReference>
<evidence type="ECO:0000313" key="2">
    <source>
        <dbReference type="Proteomes" id="UP000006757"/>
    </source>
</evidence>
<dbReference type="AlphaFoldDB" id="K1WHQ7"/>
<protein>
    <submittedName>
        <fullName evidence="1">Uncharacterized protein</fullName>
    </submittedName>
</protein>
<dbReference type="Proteomes" id="UP000006757">
    <property type="component" value="Unassembled WGS sequence"/>
</dbReference>
<proteinExistence type="predicted"/>
<dbReference type="HOGENOM" id="CLU_392862_0_0_1"/>
<evidence type="ECO:0000313" key="1">
    <source>
        <dbReference type="EMBL" id="EKD00994.1"/>
    </source>
</evidence>
<accession>K1WHQ7</accession>
<name>K1WHQ7_TRIAC</name>
<dbReference type="STRING" id="1220162.K1WHQ7"/>
<organism evidence="1 2">
    <name type="scientific">Trichosporon asahii var. asahii (strain CBS 8904)</name>
    <name type="common">Yeast</name>
    <dbReference type="NCBI Taxonomy" id="1220162"/>
    <lineage>
        <taxon>Eukaryota</taxon>
        <taxon>Fungi</taxon>
        <taxon>Dikarya</taxon>
        <taxon>Basidiomycota</taxon>
        <taxon>Agaricomycotina</taxon>
        <taxon>Tremellomycetes</taxon>
        <taxon>Trichosporonales</taxon>
        <taxon>Trichosporonaceae</taxon>
        <taxon>Trichosporon</taxon>
    </lineage>
</organism>
<gene>
    <name evidence="1" type="ORF">A1Q2_04681</name>
</gene>